<protein>
    <submittedName>
        <fullName evidence="2">Uncharacterized protein</fullName>
    </submittedName>
</protein>
<feature type="region of interest" description="Disordered" evidence="1">
    <location>
        <begin position="2196"/>
        <end position="2232"/>
    </location>
</feature>
<keyword evidence="3" id="KW-1185">Reference proteome</keyword>
<feature type="region of interest" description="Disordered" evidence="1">
    <location>
        <begin position="1220"/>
        <end position="1295"/>
    </location>
</feature>
<feature type="region of interest" description="Disordered" evidence="1">
    <location>
        <begin position="2010"/>
        <end position="2034"/>
    </location>
</feature>
<comment type="caution">
    <text evidence="2">The sequence shown here is derived from an EMBL/GenBank/DDBJ whole genome shotgun (WGS) entry which is preliminary data.</text>
</comment>
<dbReference type="Proteomes" id="UP000186817">
    <property type="component" value="Unassembled WGS sequence"/>
</dbReference>
<dbReference type="EMBL" id="LSRX01001129">
    <property type="protein sequence ID" value="OLP83254.1"/>
    <property type="molecule type" value="Genomic_DNA"/>
</dbReference>
<feature type="compositionally biased region" description="Low complexity" evidence="1">
    <location>
        <begin position="2018"/>
        <end position="2029"/>
    </location>
</feature>
<accession>A0A1Q9CK09</accession>
<dbReference type="OrthoDB" id="407500at2759"/>
<evidence type="ECO:0000313" key="2">
    <source>
        <dbReference type="EMBL" id="OLP83254.1"/>
    </source>
</evidence>
<organism evidence="2 3">
    <name type="scientific">Symbiodinium microadriaticum</name>
    <name type="common">Dinoflagellate</name>
    <name type="synonym">Zooxanthella microadriatica</name>
    <dbReference type="NCBI Taxonomy" id="2951"/>
    <lineage>
        <taxon>Eukaryota</taxon>
        <taxon>Sar</taxon>
        <taxon>Alveolata</taxon>
        <taxon>Dinophyceae</taxon>
        <taxon>Suessiales</taxon>
        <taxon>Symbiodiniaceae</taxon>
        <taxon>Symbiodinium</taxon>
    </lineage>
</organism>
<feature type="compositionally biased region" description="Polar residues" evidence="1">
    <location>
        <begin position="1948"/>
        <end position="1970"/>
    </location>
</feature>
<feature type="region of interest" description="Disordered" evidence="1">
    <location>
        <begin position="1934"/>
        <end position="1980"/>
    </location>
</feature>
<name>A0A1Q9CK09_SYMMI</name>
<evidence type="ECO:0000256" key="1">
    <source>
        <dbReference type="SAM" id="MobiDB-lite"/>
    </source>
</evidence>
<feature type="compositionally biased region" description="Basic residues" evidence="1">
    <location>
        <begin position="1260"/>
        <end position="1269"/>
    </location>
</feature>
<gene>
    <name evidence="2" type="ORF">AK812_SmicGene36005</name>
</gene>
<feature type="compositionally biased region" description="Basic and acidic residues" evidence="1">
    <location>
        <begin position="1220"/>
        <end position="1231"/>
    </location>
</feature>
<feature type="region of interest" description="Disordered" evidence="1">
    <location>
        <begin position="1430"/>
        <end position="1460"/>
    </location>
</feature>
<reference evidence="2 3" key="1">
    <citation type="submission" date="2016-02" db="EMBL/GenBank/DDBJ databases">
        <title>Genome analysis of coral dinoflagellate symbionts highlights evolutionary adaptations to a symbiotic lifestyle.</title>
        <authorList>
            <person name="Aranda M."/>
            <person name="Li Y."/>
            <person name="Liew Y.J."/>
            <person name="Baumgarten S."/>
            <person name="Simakov O."/>
            <person name="Wilson M."/>
            <person name="Piel J."/>
            <person name="Ashoor H."/>
            <person name="Bougouffa S."/>
            <person name="Bajic V.B."/>
            <person name="Ryu T."/>
            <person name="Ravasi T."/>
            <person name="Bayer T."/>
            <person name="Micklem G."/>
            <person name="Kim H."/>
            <person name="Bhak J."/>
            <person name="Lajeunesse T.C."/>
            <person name="Voolstra C.R."/>
        </authorList>
    </citation>
    <scope>NUCLEOTIDE SEQUENCE [LARGE SCALE GENOMIC DNA]</scope>
    <source>
        <strain evidence="2 3">CCMP2467</strain>
    </source>
</reference>
<evidence type="ECO:0000313" key="3">
    <source>
        <dbReference type="Proteomes" id="UP000186817"/>
    </source>
</evidence>
<sequence length="2311" mass="257325">MDDRDAKLRRLEAVKRRVPALTASAFEGLLQEIEANGLPGLKQRKHIKECTAKQMQQHAAYGPMILSVSTPGAGDSQIELVMTNIFTMLQAFMMECKPFRDLLLSCMAAHGTLTFMLYSDEINPGNPLGIEQGRKVCCFYGSFLEFGPILLSREAAWLPLCCQRSALVSSLPGGVSQLASCILKSIFRSSVCDPMQTGVVLKDPEGQLHRARFRLGCFLQDGLAHKQLFSIRGDNGTRCCILCRNVLAARAGDLQDLEDFVLSSDVFKEEQLVQNTDADFRRSVETMQSKKLEMTANHFQLWQQATGISYHPEGLIFQDSLKDIVMPISQWLHDWMHCYFQKGIWNTVMHLTMAAIASELDVDFYAQCQLYFQSWTLPKARSESLSGMFSAKRKEANKAAGTFKATASEGLSLYSLFGFMLVQVVAPLVKCSNVIKAYTGIVNVIDLIQAIPLGKCNADELRYAISSFLDACLAAGYRNFFHPKFHWQLHMPSQLARFKCMPSCWVHERKHKVAKRYGAPMANTTAFERSLLLEMLGHQMAELKEDYVFDTSARLDKACKASQKMKQFLQDYMGRPSDDIYTCARAHLSPAGQCQKADVVLLKRGLIIAEVYFHATFGDRVLSLLSLWEKQTFEACKGCGVFKKQHAPMIVETADIACALPFCCLKGDMYSFWIGPDFCDASLTSAAAESFSGLAAKTHLLDAYTSPRDGREARTYRVSISTTSRLITQCFSLVRAMETSESVWLPRILRMLSGPAALKALRSCRSLKRLWPQCLQAGEGFWILEELETVTLEQLLERDADLCNCFLWARSDMNNHKISYTSFAGQVEIYTNMPTMESQKADADSEQASKPELIVRSLSESFAAMNGNESLELTRRRIAFPRTMSQKLPELFAGALAVVGEESPALLAMGLCGWEVSKTSEKSPTDGRWLHFCFHRPKPKVPLAIFHLSGEFDLPGGDGRGEVCLGYVSRDLDYVVSMREFSEYPTSRHLASKVITKWEADWKAMCEKMRNRLMQDSEVEPRRVAKASAECTAKPANPKKISTLAAVAHVLKACKRHGSELFPLMLLAWFEYEDEATHTAHSSDARRLLGTDRVVIEGLDKWSIEEHRGPVQQIIRLGIFKSATISYRSRQLSIVCFREEVRRRARTNTRLNNDNTEASLQARVDMASAETQADKYWRDRLMELAESFQTEIAKYTNDSKEKMDWEAKLDQIIKSGLQQAKEEMRMDDAKPLRRLSSGNLGKSPSKLDLDDDDQSVEGKKPKKAKKQKQKHDSEDDEPPKTSPGSADKPKTAPRLWKVTNDDDLFDGRWKRQSRLEEKLGAKGMTTVTDTEGGKCSPAVKCPVAAFIQKDLAMYLPVQADQELFQCVLKALVDGWQPVADTVGKGAREALTAITWTGRNAAKRMIKDLTKDIDHLVQRAADFMFKEMNPNADPGLEIETGKTKPPSGGQEASQEPAAARNTKAKLNQHFNFDHNQMTSVVSEPFRMAVNSLCGITGEKPDSLLSSLPSELAFNDLRDAARRATKCETTAPSSLHSICLKSAINRPAGAAVLELQDSDWMQPYRGKSLKSHIHHSLKPKDCELGINADGLTRHKQNKAYTKPHIFHERLRLLKVLHGSWVKAAGELDERADAVKATLKTLWVSKLVPRHCFLQWRARRQGETERRMVLSSGPHAALTVDLQRVPEVLPISYTFAEPAIRRALVVVGDVDDVEIALTKPTLHQGKILGWAQTTDYMSLPQYVADHTISTVPATLLSQLCSALGMRGHGKMGHRRRVEAFLREMGKEDDYIQSVLDEIPEKEPKPRRQDGDGEPGDGEEDRLHGQTDDENEQEFANHINPEPEDDELNQAMDGAPEEKPAEPAGVAAEAAAAMAVEDPRVRADGPHVPAVARERPAEALTHAGNEDDDHWHDCQEPFCPRTLDFNGLDQSQSAQFPRLTSEMSEDLDSARRVSQTEPANTPRHSLPMTPNGSRAASPVGAGPGRLVRRWSRVSGYRTPGTADGYVRCWQTRTDATPSEATSSRASRLSLAPPVDQTVQRDQALSETRGMLEQCILELILRAGNLEAQQQDVWRRLQSSLTRTERLLKHVEPDDLLGPLEQKVVVLTFVMEVHIQKKKYRRQTAAALKTLLKRSPCENSRCVNSLYLDTGLHASSNVGPNDSSALVPAEAASASTARVTIPSGGPRGTATQPYVSIYDQDDEEWDAPGPSRLGVHSSAATAGLRGGGQSGTSSWKNRSEAWRQAFLQDLELQALAQKPEAQSSDIGSDQKLVRWVAEILMDGSEIRLDEWTVASAAGRSRGLTEPTGRAYAGALQ</sequence>
<feature type="compositionally biased region" description="Basic and acidic residues" evidence="1">
    <location>
        <begin position="1795"/>
        <end position="1807"/>
    </location>
</feature>
<feature type="region of interest" description="Disordered" evidence="1">
    <location>
        <begin position="1792"/>
        <end position="1856"/>
    </location>
</feature>
<feature type="non-terminal residue" evidence="2">
    <location>
        <position position="2311"/>
    </location>
</feature>
<proteinExistence type="predicted"/>